<keyword evidence="5" id="KW-0808">Transferase</keyword>
<organism evidence="5 6">
    <name type="scientific">Candidatus Chloroploca mongolica</name>
    <dbReference type="NCBI Taxonomy" id="2528176"/>
    <lineage>
        <taxon>Bacteria</taxon>
        <taxon>Bacillati</taxon>
        <taxon>Chloroflexota</taxon>
        <taxon>Chloroflexia</taxon>
        <taxon>Chloroflexales</taxon>
        <taxon>Chloroflexineae</taxon>
        <taxon>Oscillochloridaceae</taxon>
        <taxon>Candidatus Chloroploca</taxon>
    </lineage>
</organism>
<evidence type="ECO:0000313" key="6">
    <source>
        <dbReference type="Proteomes" id="UP001193081"/>
    </source>
</evidence>
<evidence type="ECO:0000256" key="2">
    <source>
        <dbReference type="NCBIfam" id="TIGR00187"/>
    </source>
</evidence>
<dbReference type="PANTHER" id="PTHR21098">
    <property type="entry name" value="RIBOFLAVIN SYNTHASE ALPHA CHAIN"/>
    <property type="match status" value="1"/>
</dbReference>
<dbReference type="InterPro" id="IPR004485">
    <property type="entry name" value="Cobalamin_biosynth_CobD/CbiB"/>
</dbReference>
<dbReference type="Gene3D" id="2.40.30.20">
    <property type="match status" value="2"/>
</dbReference>
<dbReference type="SUPFAM" id="SSF63380">
    <property type="entry name" value="Riboflavin synthase domain-like"/>
    <property type="match status" value="2"/>
</dbReference>
<dbReference type="NCBIfam" id="NF006767">
    <property type="entry name" value="PRK09289.1"/>
    <property type="match status" value="1"/>
</dbReference>
<keyword evidence="1" id="KW-0677">Repeat</keyword>
<dbReference type="Proteomes" id="UP001193081">
    <property type="component" value="Unassembled WGS sequence"/>
</dbReference>
<dbReference type="InterPro" id="IPR001783">
    <property type="entry name" value="Lumazine-bd"/>
</dbReference>
<dbReference type="NCBIfam" id="TIGR00187">
    <property type="entry name" value="ribE"/>
    <property type="match status" value="1"/>
</dbReference>
<dbReference type="GO" id="GO:0004746">
    <property type="term" value="F:riboflavin synthase activity"/>
    <property type="evidence" value="ECO:0007669"/>
    <property type="project" value="UniProtKB-EC"/>
</dbReference>
<comment type="caution">
    <text evidence="5">The sequence shown here is derived from an EMBL/GenBank/DDBJ whole genome shotgun (WGS) entry which is preliminary data.</text>
</comment>
<dbReference type="PROSITE" id="PS51177">
    <property type="entry name" value="LUMAZINE_BIND"/>
    <property type="match status" value="2"/>
</dbReference>
<dbReference type="InterPro" id="IPR017938">
    <property type="entry name" value="Riboflavin_synthase-like_b-brl"/>
</dbReference>
<dbReference type="CDD" id="cd00402">
    <property type="entry name" value="Riboflavin_synthase_like"/>
    <property type="match status" value="1"/>
</dbReference>
<dbReference type="InterPro" id="IPR026017">
    <property type="entry name" value="Lumazine-bd_dom"/>
</dbReference>
<sequence length="235" mass="25005">MFTGIVEEIGRVLEIVGDQERDNFLTIASQVAREGARLGDSIAINGTCLTVTALATDQFRVGLSPETLRRTNLGRLQVGDPLNLERSLTFGGRMGGHYVQGHVDGVGTIVAVVPEGDAKRIRIQPPAQLLPYIVEKGYIAVDGASLTVAELDDRAVGEVQAALEANDLAEARRLLSWHLVSRPTSDLRTDEVAAATIESLAENLSDSLVAPSLAYLLGGLSGIAVYRLTNTADAM</sequence>
<feature type="domain" description="Lumazine-binding" evidence="4">
    <location>
        <begin position="98"/>
        <end position="203"/>
    </location>
</feature>
<reference evidence="5 6" key="1">
    <citation type="submission" date="2021-03" db="EMBL/GenBank/DDBJ databases">
        <authorList>
            <person name="Grouzdev D.S."/>
        </authorList>
    </citation>
    <scope>NUCLEOTIDE SEQUENCE [LARGE SCALE GENOMIC DNA]</scope>
    <source>
        <strain evidence="5 6">M50-1</strain>
    </source>
</reference>
<name>A0ABS4D3Z6_9CHLR</name>
<protein>
    <recommendedName>
        <fullName evidence="2">Riboflavin synthase</fullName>
        <ecNumber evidence="2">2.5.1.9</ecNumber>
    </recommendedName>
</protein>
<dbReference type="InterPro" id="IPR023366">
    <property type="entry name" value="ATP_synth_asu-like_sf"/>
</dbReference>
<keyword evidence="6" id="KW-1185">Reference proteome</keyword>
<evidence type="ECO:0000313" key="5">
    <source>
        <dbReference type="EMBL" id="MBP1464144.1"/>
    </source>
</evidence>
<accession>A0ABS4D3Z6</accession>
<feature type="domain" description="Lumazine-binding" evidence="4">
    <location>
        <begin position="1"/>
        <end position="97"/>
    </location>
</feature>
<evidence type="ECO:0000256" key="1">
    <source>
        <dbReference type="ARBA" id="ARBA00022737"/>
    </source>
</evidence>
<evidence type="ECO:0000259" key="4">
    <source>
        <dbReference type="PROSITE" id="PS51177"/>
    </source>
</evidence>
<dbReference type="PANTHER" id="PTHR21098:SF0">
    <property type="entry name" value="RIBOFLAVIN SYNTHASE"/>
    <property type="match status" value="1"/>
</dbReference>
<evidence type="ECO:0000256" key="3">
    <source>
        <dbReference type="PROSITE-ProRule" id="PRU00524"/>
    </source>
</evidence>
<feature type="repeat" description="Lumazine-binding" evidence="3">
    <location>
        <begin position="1"/>
        <end position="97"/>
    </location>
</feature>
<gene>
    <name evidence="5" type="ORF">EYB53_000345</name>
</gene>
<dbReference type="EC" id="2.5.1.9" evidence="2"/>
<dbReference type="EMBL" id="SIJK02000001">
    <property type="protein sequence ID" value="MBP1464144.1"/>
    <property type="molecule type" value="Genomic_DNA"/>
</dbReference>
<feature type="repeat" description="Lumazine-binding" evidence="3">
    <location>
        <begin position="98"/>
        <end position="203"/>
    </location>
</feature>
<proteinExistence type="predicted"/>
<dbReference type="Pfam" id="PF03186">
    <property type="entry name" value="CobD_Cbib"/>
    <property type="match status" value="1"/>
</dbReference>
<dbReference type="Pfam" id="PF00677">
    <property type="entry name" value="Lum_binding"/>
    <property type="match status" value="1"/>
</dbReference>